<reference evidence="4" key="1">
    <citation type="journal article" date="2020" name="Stud. Mycol.">
        <title>101 Dothideomycetes genomes: a test case for predicting lifestyles and emergence of pathogens.</title>
        <authorList>
            <person name="Haridas S."/>
            <person name="Albert R."/>
            <person name="Binder M."/>
            <person name="Bloem J."/>
            <person name="Labutti K."/>
            <person name="Salamov A."/>
            <person name="Andreopoulos B."/>
            <person name="Baker S."/>
            <person name="Barry K."/>
            <person name="Bills G."/>
            <person name="Bluhm B."/>
            <person name="Cannon C."/>
            <person name="Castanera R."/>
            <person name="Culley D."/>
            <person name="Daum C."/>
            <person name="Ezra D."/>
            <person name="Gonzalez J."/>
            <person name="Henrissat B."/>
            <person name="Kuo A."/>
            <person name="Liang C."/>
            <person name="Lipzen A."/>
            <person name="Lutzoni F."/>
            <person name="Magnuson J."/>
            <person name="Mondo S."/>
            <person name="Nolan M."/>
            <person name="Ohm R."/>
            <person name="Pangilinan J."/>
            <person name="Park H.-J."/>
            <person name="Ramirez L."/>
            <person name="Alfaro M."/>
            <person name="Sun H."/>
            <person name="Tritt A."/>
            <person name="Yoshinaga Y."/>
            <person name="Zwiers L.-H."/>
            <person name="Turgeon B."/>
            <person name="Goodwin S."/>
            <person name="Spatafora J."/>
            <person name="Crous P."/>
            <person name="Grigoriev I."/>
        </authorList>
    </citation>
    <scope>NUCLEOTIDE SEQUENCE</scope>
    <source>
        <strain evidence="4">ATCC 16933</strain>
    </source>
</reference>
<accession>A0A6A6NWV8</accession>
<organism evidence="4 5">
    <name type="scientific">Lineolata rhizophorae</name>
    <dbReference type="NCBI Taxonomy" id="578093"/>
    <lineage>
        <taxon>Eukaryota</taxon>
        <taxon>Fungi</taxon>
        <taxon>Dikarya</taxon>
        <taxon>Ascomycota</taxon>
        <taxon>Pezizomycotina</taxon>
        <taxon>Dothideomycetes</taxon>
        <taxon>Dothideomycetes incertae sedis</taxon>
        <taxon>Lineolatales</taxon>
        <taxon>Lineolataceae</taxon>
        <taxon>Lineolata</taxon>
    </lineage>
</organism>
<dbReference type="AlphaFoldDB" id="A0A6A6NWV8"/>
<feature type="domain" description="AMP-dependent synthetase/ligase" evidence="3">
    <location>
        <begin position="26"/>
        <end position="352"/>
    </location>
</feature>
<keyword evidence="5" id="KW-1185">Reference proteome</keyword>
<evidence type="ECO:0000256" key="2">
    <source>
        <dbReference type="ARBA" id="ARBA00022553"/>
    </source>
</evidence>
<dbReference type="InterPro" id="IPR042099">
    <property type="entry name" value="ANL_N_sf"/>
</dbReference>
<dbReference type="PANTHER" id="PTHR43439">
    <property type="entry name" value="PHENYLACETATE-COENZYME A LIGASE"/>
    <property type="match status" value="1"/>
</dbReference>
<keyword evidence="1" id="KW-0596">Phosphopantetheine</keyword>
<dbReference type="PANTHER" id="PTHR43439:SF2">
    <property type="entry name" value="ENZYME, PUTATIVE (JCVI)-RELATED"/>
    <property type="match status" value="1"/>
</dbReference>
<proteinExistence type="predicted"/>
<protein>
    <recommendedName>
        <fullName evidence="3">AMP-dependent synthetase/ligase domain-containing protein</fullName>
    </recommendedName>
</protein>
<dbReference type="Proteomes" id="UP000799766">
    <property type="component" value="Unassembled WGS sequence"/>
</dbReference>
<evidence type="ECO:0000313" key="5">
    <source>
        <dbReference type="Proteomes" id="UP000799766"/>
    </source>
</evidence>
<gene>
    <name evidence="4" type="ORF">BDY21DRAFT_288244</name>
</gene>
<keyword evidence="2" id="KW-0597">Phosphoprotein</keyword>
<dbReference type="EMBL" id="MU001684">
    <property type="protein sequence ID" value="KAF2456189.1"/>
    <property type="molecule type" value="Genomic_DNA"/>
</dbReference>
<dbReference type="PROSITE" id="PS00455">
    <property type="entry name" value="AMP_BINDING"/>
    <property type="match status" value="1"/>
</dbReference>
<sequence>MLDPPKPGDLPHTKPCPKRLIPTIIDHNAAVYPTKVYATFARSGSVSDGVQDFTYSELANAINRVAWWLDDVLGRGPNSKTFAYIGLKDIRYSILAVASTKTDRNAFFPSPFVSTHGFDHLLKTAKCTTIVCAGPVSSYPLIEKTQAIRPDLRVIVVPPMSDWIAREPVPHYPYTKTFEEAEDDTVMIVHTSGTTGMPKVLRYTNGIMAAFDGQRYMPEDDGPMWWRLIAGKRVFCPMATLHAVGMFASLIWPVFYDTIAVMGPGDKPLTLEAVDEIHDLGIVNGGIYPPSILEEVCCSPSSLEKMKSHEFVIFTGTVASETVGKTFASFTKVFNKLGSTELGSIPTMLTPHDHWMCYKFHPYLGHHMEERKDGKYELVVRRDRSLRDFQSVFRMYPDLDEFRTKDLFVPHEEIPGLWHYQGRVDDIIIFSHAEGMDPNGLERVVSRHPLVNACLIGGNQKPAPFLLIELADPSSLATSDESARKLLDAIWPAVAEANRQCSTYVQLTRPLVAFAAPDRPFHRTLKRSVARAATLAAYADAIEALYGARAPDPLSAPSRGAANAIWSGTADHGAA</sequence>
<dbReference type="InterPro" id="IPR000873">
    <property type="entry name" value="AMP-dep_synth/lig_dom"/>
</dbReference>
<dbReference type="Pfam" id="PF23562">
    <property type="entry name" value="AMP-binding_C_3"/>
    <property type="match status" value="1"/>
</dbReference>
<evidence type="ECO:0000256" key="1">
    <source>
        <dbReference type="ARBA" id="ARBA00022450"/>
    </source>
</evidence>
<dbReference type="Gene3D" id="3.40.50.12780">
    <property type="entry name" value="N-terminal domain of ligase-like"/>
    <property type="match status" value="1"/>
</dbReference>
<dbReference type="SUPFAM" id="SSF56801">
    <property type="entry name" value="Acetyl-CoA synthetase-like"/>
    <property type="match status" value="1"/>
</dbReference>
<dbReference type="InterPro" id="IPR020845">
    <property type="entry name" value="AMP-binding_CS"/>
</dbReference>
<dbReference type="OrthoDB" id="429813at2759"/>
<name>A0A6A6NWV8_9PEZI</name>
<dbReference type="InterPro" id="IPR051414">
    <property type="entry name" value="Adenylate-forming_Reductase"/>
</dbReference>
<evidence type="ECO:0000259" key="3">
    <source>
        <dbReference type="Pfam" id="PF00501"/>
    </source>
</evidence>
<evidence type="ECO:0000313" key="4">
    <source>
        <dbReference type="EMBL" id="KAF2456189.1"/>
    </source>
</evidence>
<dbReference type="Pfam" id="PF00501">
    <property type="entry name" value="AMP-binding"/>
    <property type="match status" value="1"/>
</dbReference>